<dbReference type="AlphaFoldDB" id="A0A7C4KYW0"/>
<dbReference type="InterPro" id="IPR042110">
    <property type="entry name" value="Adenylosuccinate_synth_dom2"/>
</dbReference>
<comment type="caution">
    <text evidence="11">The sequence shown here is derived from an EMBL/GenBank/DDBJ whole genome shotgun (WGS) entry which is preliminary data.</text>
</comment>
<keyword evidence="8" id="KW-0963">Cytoplasm</keyword>
<dbReference type="GO" id="GO:0046040">
    <property type="term" value="P:IMP metabolic process"/>
    <property type="evidence" value="ECO:0007669"/>
    <property type="project" value="TreeGrafter"/>
</dbReference>
<dbReference type="EMBL" id="DSXR01000041">
    <property type="protein sequence ID" value="HGS86640.1"/>
    <property type="molecule type" value="Genomic_DNA"/>
</dbReference>
<comment type="subcellular location">
    <subcellularLocation>
        <location evidence="8">Cytoplasm</location>
    </subcellularLocation>
</comment>
<evidence type="ECO:0000256" key="3">
    <source>
        <dbReference type="ARBA" id="ARBA00022723"/>
    </source>
</evidence>
<comment type="catalytic activity">
    <reaction evidence="8 10">
        <text>IMP + L-aspartate + GTP = N(6)-(1,2-dicarboxyethyl)-AMP + GDP + phosphate + 2 H(+)</text>
        <dbReference type="Rhea" id="RHEA:15753"/>
        <dbReference type="ChEBI" id="CHEBI:15378"/>
        <dbReference type="ChEBI" id="CHEBI:29991"/>
        <dbReference type="ChEBI" id="CHEBI:37565"/>
        <dbReference type="ChEBI" id="CHEBI:43474"/>
        <dbReference type="ChEBI" id="CHEBI:57567"/>
        <dbReference type="ChEBI" id="CHEBI:58053"/>
        <dbReference type="ChEBI" id="CHEBI:58189"/>
        <dbReference type="EC" id="6.3.4.4"/>
    </reaction>
</comment>
<keyword evidence="7 8" id="KW-0342">GTP-binding</keyword>
<evidence type="ECO:0000256" key="6">
    <source>
        <dbReference type="ARBA" id="ARBA00022842"/>
    </source>
</evidence>
<dbReference type="PANTHER" id="PTHR11846:SF0">
    <property type="entry name" value="ADENYLOSUCCINATE SYNTHETASE"/>
    <property type="match status" value="1"/>
</dbReference>
<protein>
    <recommendedName>
        <fullName evidence="8 10">Adenylosuccinate synthetase</fullName>
        <shortName evidence="8">AMPSase</shortName>
        <shortName evidence="8">AdSS</shortName>
        <ecNumber evidence="8 10">6.3.4.4</ecNumber>
    </recommendedName>
    <alternativeName>
        <fullName evidence="8">IMP--aspartate ligase</fullName>
    </alternativeName>
</protein>
<dbReference type="FunFam" id="3.90.170.10:FF:000001">
    <property type="entry name" value="Adenylosuccinate synthetase"/>
    <property type="match status" value="1"/>
</dbReference>
<feature type="binding site" evidence="8">
    <location>
        <begin position="304"/>
        <end position="310"/>
    </location>
    <ligand>
        <name>substrate</name>
    </ligand>
</feature>
<feature type="binding site" description="in other chain" evidence="8">
    <location>
        <position position="240"/>
    </location>
    <ligand>
        <name>IMP</name>
        <dbReference type="ChEBI" id="CHEBI:58053"/>
        <note>ligand shared between dimeric partners</note>
    </ligand>
</feature>
<evidence type="ECO:0000256" key="4">
    <source>
        <dbReference type="ARBA" id="ARBA00022741"/>
    </source>
</evidence>
<feature type="binding site" evidence="8">
    <location>
        <begin position="336"/>
        <end position="338"/>
    </location>
    <ligand>
        <name>GTP</name>
        <dbReference type="ChEBI" id="CHEBI:37565"/>
    </ligand>
</feature>
<dbReference type="GO" id="GO:0005737">
    <property type="term" value="C:cytoplasm"/>
    <property type="evidence" value="ECO:0007669"/>
    <property type="project" value="UniProtKB-SubCell"/>
</dbReference>
<feature type="binding site" evidence="8">
    <location>
        <begin position="12"/>
        <end position="18"/>
    </location>
    <ligand>
        <name>GTP</name>
        <dbReference type="ChEBI" id="CHEBI:37565"/>
    </ligand>
</feature>
<comment type="function">
    <text evidence="8">Plays an important role in the de novo pathway of purine nucleotide biosynthesis. Catalyzes the first committed step in the biosynthesis of AMP from IMP.</text>
</comment>
<dbReference type="PANTHER" id="PTHR11846">
    <property type="entry name" value="ADENYLOSUCCINATE SYNTHETASE"/>
    <property type="match status" value="1"/>
</dbReference>
<dbReference type="UniPathway" id="UPA00075">
    <property type="reaction ID" value="UER00335"/>
</dbReference>
<feature type="binding site" evidence="8">
    <location>
        <position position="310"/>
    </location>
    <ligand>
        <name>GTP</name>
        <dbReference type="ChEBI" id="CHEBI:37565"/>
    </ligand>
</feature>
<comment type="subunit">
    <text evidence="1 8">Homodimer.</text>
</comment>
<evidence type="ECO:0000256" key="7">
    <source>
        <dbReference type="ARBA" id="ARBA00023134"/>
    </source>
</evidence>
<feature type="binding site" description="in other chain" evidence="8">
    <location>
        <position position="130"/>
    </location>
    <ligand>
        <name>IMP</name>
        <dbReference type="ChEBI" id="CHEBI:58053"/>
        <note>ligand shared between dimeric partners</note>
    </ligand>
</feature>
<evidence type="ECO:0000256" key="5">
    <source>
        <dbReference type="ARBA" id="ARBA00022755"/>
    </source>
</evidence>
<evidence type="ECO:0000256" key="2">
    <source>
        <dbReference type="ARBA" id="ARBA00022598"/>
    </source>
</evidence>
<dbReference type="SUPFAM" id="SSF52540">
    <property type="entry name" value="P-loop containing nucleoside triphosphate hydrolases"/>
    <property type="match status" value="1"/>
</dbReference>
<sequence length="431" mass="46811">MPLEIVIGTQWGDEGKGRIVDLLAAKADVVARFNGGDNAGHTVTVGSRTFKLHLIPSGIIHPHTIGVMGNGMVINPVTFVNEVEMLQAAGVAANPERLRISHAAHLITPAHRALDAAQEAARGQAQIGTTGRGIGPAYTGKTSRNGLRMEDMLDASSFYKKMKQHVEEINTMLVKLYRADPLDENAVAREYAKLALQLAPYITDTGELVYRALQQGKRVLAEGAQGTLLDLDHGTYPYVTSSYATAAGALVGLGVGIVPVERVIGVTKSFQTRVGAGPFPTEVFGKTAERLRGSGKNPWDEFGTTTGRPRRVGWLDGVLLRYALRVNGVTELMVTKMDILSGLTNLRLCTAYQQGSQVVHELPLGPANLTPYEPVYEELAGWEEEITSVRRWQELPEAARVYAQRLSEFCGVPVRRLSVGPEREQVVDVPL</sequence>
<accession>A0A7C4KYW0</accession>
<dbReference type="SMART" id="SM00788">
    <property type="entry name" value="Adenylsucc_synt"/>
    <property type="match status" value="1"/>
</dbReference>
<dbReference type="InterPro" id="IPR001114">
    <property type="entry name" value="Adenylosuccinate_synthetase"/>
</dbReference>
<name>A0A7C4KYW0_9CHLR</name>
<evidence type="ECO:0000256" key="10">
    <source>
        <dbReference type="RuleBase" id="RU000520"/>
    </source>
</evidence>
<gene>
    <name evidence="8" type="primary">purA</name>
    <name evidence="11" type="ORF">ENT17_03375</name>
</gene>
<dbReference type="GO" id="GO:0004019">
    <property type="term" value="F:adenylosuccinate synthase activity"/>
    <property type="evidence" value="ECO:0007669"/>
    <property type="project" value="UniProtKB-UniRule"/>
</dbReference>
<keyword evidence="6 8" id="KW-0460">Magnesium</keyword>
<dbReference type="Pfam" id="PF00709">
    <property type="entry name" value="Adenylsucc_synt"/>
    <property type="match status" value="1"/>
</dbReference>
<dbReference type="Gene3D" id="3.40.440.10">
    <property type="entry name" value="Adenylosuccinate Synthetase, subunit A, domain 1"/>
    <property type="match status" value="1"/>
</dbReference>
<dbReference type="GO" id="GO:0000287">
    <property type="term" value="F:magnesium ion binding"/>
    <property type="evidence" value="ECO:0007669"/>
    <property type="project" value="UniProtKB-UniRule"/>
</dbReference>
<dbReference type="CDD" id="cd03108">
    <property type="entry name" value="AdSS"/>
    <property type="match status" value="1"/>
</dbReference>
<dbReference type="InterPro" id="IPR033128">
    <property type="entry name" value="Adenylosuccin_syn_Lys_AS"/>
</dbReference>
<feature type="binding site" evidence="8">
    <location>
        <position position="40"/>
    </location>
    <ligand>
        <name>Mg(2+)</name>
        <dbReference type="ChEBI" id="CHEBI:18420"/>
    </ligand>
</feature>
<evidence type="ECO:0000256" key="1">
    <source>
        <dbReference type="ARBA" id="ARBA00011738"/>
    </source>
</evidence>
<feature type="binding site" description="in other chain" evidence="8">
    <location>
        <position position="308"/>
    </location>
    <ligand>
        <name>IMP</name>
        <dbReference type="ChEBI" id="CHEBI:58053"/>
        <note>ligand shared between dimeric partners</note>
    </ligand>
</feature>
<dbReference type="InterPro" id="IPR018220">
    <property type="entry name" value="Adenylosuccin_syn_GTP-bd"/>
</dbReference>
<dbReference type="InterPro" id="IPR027417">
    <property type="entry name" value="P-loop_NTPase"/>
</dbReference>
<evidence type="ECO:0000256" key="9">
    <source>
        <dbReference type="PROSITE-ProRule" id="PRU10134"/>
    </source>
</evidence>
<feature type="active site" description="Proton donor" evidence="8">
    <location>
        <position position="41"/>
    </location>
</feature>
<dbReference type="PROSITE" id="PS00513">
    <property type="entry name" value="ADENYLOSUCCIN_SYN_2"/>
    <property type="match status" value="1"/>
</dbReference>
<dbReference type="EC" id="6.3.4.4" evidence="8 10"/>
<feature type="binding site" evidence="8">
    <location>
        <begin position="418"/>
        <end position="420"/>
    </location>
    <ligand>
        <name>GTP</name>
        <dbReference type="ChEBI" id="CHEBI:37565"/>
    </ligand>
</feature>
<dbReference type="InterPro" id="IPR042109">
    <property type="entry name" value="Adenylosuccinate_synth_dom1"/>
</dbReference>
<dbReference type="NCBIfam" id="NF002223">
    <property type="entry name" value="PRK01117.1"/>
    <property type="match status" value="1"/>
</dbReference>
<comment type="pathway">
    <text evidence="8 10">Purine metabolism; AMP biosynthesis via de novo pathway; AMP from IMP: step 1/2.</text>
</comment>
<dbReference type="Gene3D" id="1.10.300.10">
    <property type="entry name" value="Adenylosuccinate Synthetase, subunit A, domain 2"/>
    <property type="match status" value="1"/>
</dbReference>
<dbReference type="GO" id="GO:0005525">
    <property type="term" value="F:GTP binding"/>
    <property type="evidence" value="ECO:0007669"/>
    <property type="project" value="UniProtKB-UniRule"/>
</dbReference>
<evidence type="ECO:0000313" key="11">
    <source>
        <dbReference type="EMBL" id="HGS86640.1"/>
    </source>
</evidence>
<proteinExistence type="inferred from homology"/>
<feature type="binding site" description="in other chain" evidence="8">
    <location>
        <begin position="13"/>
        <end position="16"/>
    </location>
    <ligand>
        <name>IMP</name>
        <dbReference type="ChEBI" id="CHEBI:58053"/>
        <note>ligand shared between dimeric partners</note>
    </ligand>
</feature>
<evidence type="ECO:0000256" key="8">
    <source>
        <dbReference type="HAMAP-Rule" id="MF_00011"/>
    </source>
</evidence>
<feature type="active site" evidence="9">
    <location>
        <position position="141"/>
    </location>
</feature>
<comment type="similarity">
    <text evidence="8 10">Belongs to the adenylosuccinate synthetase family.</text>
</comment>
<dbReference type="HAMAP" id="MF_00011">
    <property type="entry name" value="Adenylosucc_synth"/>
    <property type="match status" value="1"/>
</dbReference>
<dbReference type="FunFam" id="1.10.300.10:FF:000001">
    <property type="entry name" value="Adenylosuccinate synthetase"/>
    <property type="match status" value="1"/>
</dbReference>
<feature type="binding site" description="in other chain" evidence="8">
    <location>
        <begin position="38"/>
        <end position="41"/>
    </location>
    <ligand>
        <name>IMP</name>
        <dbReference type="ChEBI" id="CHEBI:58053"/>
        <note>ligand shared between dimeric partners</note>
    </ligand>
</feature>
<feature type="binding site" evidence="8">
    <location>
        <begin position="40"/>
        <end position="42"/>
    </location>
    <ligand>
        <name>GTP</name>
        <dbReference type="ChEBI" id="CHEBI:37565"/>
    </ligand>
</feature>
<dbReference type="Gene3D" id="3.90.170.10">
    <property type="entry name" value="Adenylosuccinate Synthetase, subunit A, domain 3"/>
    <property type="match status" value="1"/>
</dbReference>
<organism evidence="11">
    <name type="scientific">Bellilinea caldifistulae</name>
    <dbReference type="NCBI Taxonomy" id="360411"/>
    <lineage>
        <taxon>Bacteria</taxon>
        <taxon>Bacillati</taxon>
        <taxon>Chloroflexota</taxon>
        <taxon>Anaerolineae</taxon>
        <taxon>Anaerolineales</taxon>
        <taxon>Anaerolineaceae</taxon>
        <taxon>Bellilinea</taxon>
    </lineage>
</organism>
<feature type="active site" description="Proton acceptor" evidence="8">
    <location>
        <position position="13"/>
    </location>
</feature>
<dbReference type="GO" id="GO:0044208">
    <property type="term" value="P:'de novo' AMP biosynthetic process"/>
    <property type="evidence" value="ECO:0007669"/>
    <property type="project" value="UniProtKB-UniRule"/>
</dbReference>
<feature type="binding site" description="in other chain" evidence="8">
    <location>
        <position position="225"/>
    </location>
    <ligand>
        <name>IMP</name>
        <dbReference type="ChEBI" id="CHEBI:58053"/>
        <note>ligand shared between dimeric partners</note>
    </ligand>
</feature>
<dbReference type="InterPro" id="IPR042111">
    <property type="entry name" value="Adenylosuccinate_synth_dom3"/>
</dbReference>
<keyword evidence="5 8" id="KW-0658">Purine biosynthesis</keyword>
<keyword evidence="4 8" id="KW-0547">Nucleotide-binding</keyword>
<keyword evidence="3 8" id="KW-0479">Metal-binding</keyword>
<feature type="binding site" evidence="8">
    <location>
        <position position="13"/>
    </location>
    <ligand>
        <name>Mg(2+)</name>
        <dbReference type="ChEBI" id="CHEBI:18420"/>
    </ligand>
</feature>
<dbReference type="PROSITE" id="PS01266">
    <property type="entry name" value="ADENYLOSUCCIN_SYN_1"/>
    <property type="match status" value="1"/>
</dbReference>
<keyword evidence="2 8" id="KW-0436">Ligase</keyword>
<dbReference type="NCBIfam" id="TIGR00184">
    <property type="entry name" value="purA"/>
    <property type="match status" value="1"/>
</dbReference>
<comment type="cofactor">
    <cofactor evidence="8">
        <name>Mg(2+)</name>
        <dbReference type="ChEBI" id="CHEBI:18420"/>
    </cofactor>
    <text evidence="8">Binds 1 Mg(2+) ion per subunit.</text>
</comment>
<reference evidence="11" key="1">
    <citation type="journal article" date="2020" name="mSystems">
        <title>Genome- and Community-Level Interaction Insights into Carbon Utilization and Element Cycling Functions of Hydrothermarchaeota in Hydrothermal Sediment.</title>
        <authorList>
            <person name="Zhou Z."/>
            <person name="Liu Y."/>
            <person name="Xu W."/>
            <person name="Pan J."/>
            <person name="Luo Z.H."/>
            <person name="Li M."/>
        </authorList>
    </citation>
    <scope>NUCLEOTIDE SEQUENCE [LARGE SCALE GENOMIC DNA]</scope>
    <source>
        <strain evidence="11">SpSt-556</strain>
    </source>
</reference>
<feature type="binding site" evidence="8">
    <location>
        <position position="144"/>
    </location>
    <ligand>
        <name>IMP</name>
        <dbReference type="ChEBI" id="CHEBI:58053"/>
        <note>ligand shared between dimeric partners</note>
    </ligand>
</feature>